<dbReference type="GO" id="GO:0005739">
    <property type="term" value="C:mitochondrion"/>
    <property type="evidence" value="ECO:0007669"/>
    <property type="project" value="UniProtKB-ARBA"/>
</dbReference>
<keyword evidence="3 4" id="KW-0694">RNA-binding</keyword>
<evidence type="ECO:0000313" key="7">
    <source>
        <dbReference type="Proteomes" id="UP001202328"/>
    </source>
</evidence>
<protein>
    <recommendedName>
        <fullName evidence="5">Poly A polymerase head domain-containing protein</fullName>
    </recommendedName>
</protein>
<sequence length="496" mass="56416">MSSSTTTALCVQLKDEIELTDNEKQIFDKLLRVVDHYNLQTQVRVAGGWVRDKLLGKESNDIDIALDDMMGEEFCQKVNEQKIGVVESNPDKSKHLQTARIEVLGVQVDFVNLRSETYSEKNSRIPKVKFGSPEKDAYRRDLTINSLFYNIKEKIVEDFTGRGIADLKFGKIATPLHPMETFLDDPLRVFRAIRFAARFGFVLDEGLEEAAASDVVRDAIKNKISRERIGDEVNLMMCSNRPVQAMMDICRLQLFWVVFALPEHTVSEGCDRLCVEYVDAAWNLLELIGCSSFDDAQRRLYLYSALLLPIIERGTVNYIIMESLKRTKNDAQMVGRLHSASERFTSLIQLLTELTNTAEADCFYGISRTLTRKKKDIESSSWWRVALMISALSDPINFDLSEVSADKHKQIELSIRRTLFTAVENAIVKLGLENVCDIPLVGGKEIMAILQIKEGGSIFGEWKQKLLEWQLADPSRTPEQSLDWMRGFLSKCSEVE</sequence>
<comment type="similarity">
    <text evidence="1 4">Belongs to the tRNA nucleotidyltransferase/poly(A) polymerase family.</text>
</comment>
<dbReference type="SUPFAM" id="SSF81301">
    <property type="entry name" value="Nucleotidyltransferase"/>
    <property type="match status" value="1"/>
</dbReference>
<dbReference type="GO" id="GO:0003723">
    <property type="term" value="F:RNA binding"/>
    <property type="evidence" value="ECO:0007669"/>
    <property type="project" value="UniProtKB-KW"/>
</dbReference>
<evidence type="ECO:0000256" key="3">
    <source>
        <dbReference type="ARBA" id="ARBA00022884"/>
    </source>
</evidence>
<dbReference type="FunFam" id="3.30.460.10:FF:000019">
    <property type="entry name" value="tRNA nucleotidyltransferase cca2"/>
    <property type="match status" value="1"/>
</dbReference>
<dbReference type="InterPro" id="IPR002646">
    <property type="entry name" value="PolA_pol_head_dom"/>
</dbReference>
<reference evidence="6" key="1">
    <citation type="submission" date="2022-04" db="EMBL/GenBank/DDBJ databases">
        <title>A functionally conserved STORR gene fusion in Papaver species that diverged 16.8 million years ago.</title>
        <authorList>
            <person name="Catania T."/>
        </authorList>
    </citation>
    <scope>NUCLEOTIDE SEQUENCE</scope>
    <source>
        <strain evidence="6">S-188037</strain>
    </source>
</reference>
<evidence type="ECO:0000256" key="2">
    <source>
        <dbReference type="ARBA" id="ARBA00022679"/>
    </source>
</evidence>
<evidence type="ECO:0000259" key="5">
    <source>
        <dbReference type="Pfam" id="PF01743"/>
    </source>
</evidence>
<dbReference type="Pfam" id="PF01743">
    <property type="entry name" value="PolyA_pol"/>
    <property type="match status" value="1"/>
</dbReference>
<organism evidence="6 7">
    <name type="scientific">Papaver atlanticum</name>
    <dbReference type="NCBI Taxonomy" id="357466"/>
    <lineage>
        <taxon>Eukaryota</taxon>
        <taxon>Viridiplantae</taxon>
        <taxon>Streptophyta</taxon>
        <taxon>Embryophyta</taxon>
        <taxon>Tracheophyta</taxon>
        <taxon>Spermatophyta</taxon>
        <taxon>Magnoliopsida</taxon>
        <taxon>Ranunculales</taxon>
        <taxon>Papaveraceae</taxon>
        <taxon>Papaveroideae</taxon>
        <taxon>Papaver</taxon>
    </lineage>
</organism>
<dbReference type="InterPro" id="IPR043519">
    <property type="entry name" value="NT_sf"/>
</dbReference>
<dbReference type="PANTHER" id="PTHR13734">
    <property type="entry name" value="TRNA-NUCLEOTIDYLTRANSFERASE"/>
    <property type="match status" value="1"/>
</dbReference>
<dbReference type="GO" id="GO:0001680">
    <property type="term" value="P:tRNA 3'-terminal CCA addition"/>
    <property type="evidence" value="ECO:0007669"/>
    <property type="project" value="UniProtKB-ARBA"/>
</dbReference>
<dbReference type="Proteomes" id="UP001202328">
    <property type="component" value="Unassembled WGS sequence"/>
</dbReference>
<dbReference type="SUPFAM" id="SSF81891">
    <property type="entry name" value="Poly A polymerase C-terminal region-like"/>
    <property type="match status" value="1"/>
</dbReference>
<dbReference type="Gene3D" id="1.10.3090.10">
    <property type="entry name" value="cca-adding enzyme, domain 2"/>
    <property type="match status" value="1"/>
</dbReference>
<keyword evidence="2 4" id="KW-0808">Transferase</keyword>
<comment type="caution">
    <text evidence="6">The sequence shown here is derived from an EMBL/GenBank/DDBJ whole genome shotgun (WGS) entry which is preliminary data.</text>
</comment>
<dbReference type="CDD" id="cd05398">
    <property type="entry name" value="NT_ClassII-CCAase"/>
    <property type="match status" value="1"/>
</dbReference>
<gene>
    <name evidence="6" type="ORF">MKW98_008548</name>
</gene>
<keyword evidence="7" id="KW-1185">Reference proteome</keyword>
<name>A0AAD4TA16_9MAGN</name>
<dbReference type="Gene3D" id="3.30.460.10">
    <property type="entry name" value="Beta Polymerase, domain 2"/>
    <property type="match status" value="1"/>
</dbReference>
<proteinExistence type="inferred from homology"/>
<evidence type="ECO:0000256" key="1">
    <source>
        <dbReference type="ARBA" id="ARBA00007265"/>
    </source>
</evidence>
<evidence type="ECO:0000256" key="4">
    <source>
        <dbReference type="RuleBase" id="RU003953"/>
    </source>
</evidence>
<dbReference type="EMBL" id="JAJJMB010002922">
    <property type="protein sequence ID" value="KAI3950103.1"/>
    <property type="molecule type" value="Genomic_DNA"/>
</dbReference>
<dbReference type="GO" id="GO:0052927">
    <property type="term" value="F:CC tRNA cytidylyltransferase activity"/>
    <property type="evidence" value="ECO:0007669"/>
    <property type="project" value="TreeGrafter"/>
</dbReference>
<evidence type="ECO:0000313" key="6">
    <source>
        <dbReference type="EMBL" id="KAI3950103.1"/>
    </source>
</evidence>
<dbReference type="PANTHER" id="PTHR13734:SF5">
    <property type="entry name" value="CCA TRNA NUCLEOTIDYLTRANSFERASE, MITOCHONDRIAL"/>
    <property type="match status" value="1"/>
</dbReference>
<accession>A0AAD4TA16</accession>
<feature type="domain" description="Poly A polymerase head" evidence="5">
    <location>
        <begin position="44"/>
        <end position="172"/>
    </location>
</feature>
<dbReference type="AlphaFoldDB" id="A0AAD4TA16"/>
<dbReference type="GO" id="GO:0052929">
    <property type="term" value="F:ATP:3'-cytidine-cytidine-tRNA adenylyltransferase activity"/>
    <property type="evidence" value="ECO:0007669"/>
    <property type="project" value="TreeGrafter"/>
</dbReference>